<sequence>MPLKRSVPRLLCTLLAFVGCGSPTPNEEPPHPLIDTGNVSQPLYLSSDVVWPSDTISVCWENASAANIAERAWTQAGVQSTWSSASAVRFSGWTACPPANTFFPGIRIRISDEQPHTKGLGYSLANVSASMVLNFTFNNWSPSCQTQRESCIRTIATHEFGHALGFAHEQNRPDTPSSCNQPSGSPGNSPLGPYDGFSVMNYCNPTWGNAGMLSDLDIEGVQLVYGASRAGFVYSWGSSNSGGGTDAVQWLDADLDADGKAEVIQARNYNGTLGFIVHRWNGTGMTQAWSTNNMGQGSGASAWVVTDLDGDGRDEIVQAINHYGSLGFIVYRWNGAALVQLWSNGNMGQGPGFQALLAEDFDHDGRGEIVQAINHYGSLGFITYRWNGTALVQVGSNGNMGQGPNAIDWKIADFDGDQRPEIVQIIDHYGALGFIVYRWNGLTMTQAWSSNNMSMPSGSLSWHVTDVDGDGRNELTQVFQNTWNNTAGLRLFRWNGGLYTDWQTQESGQLAAALAWRVGDVDGDGRTEIVQSWRNASALGLTVYRWNGSRWMTQVRTTHLDTLPTEVNAWISRDLDGDNRMDLLMGWRNSSALAWTMYRYAP</sequence>
<dbReference type="EMBL" id="CP071091">
    <property type="protein sequence ID" value="QSQ14921.1"/>
    <property type="molecule type" value="Genomic_DNA"/>
</dbReference>
<keyword evidence="1" id="KW-0732">Signal</keyword>
<protein>
    <submittedName>
        <fullName evidence="4">VCBS repeat-containing protein</fullName>
    </submittedName>
</protein>
<feature type="compositionally biased region" description="Low complexity" evidence="2">
    <location>
        <begin position="176"/>
        <end position="190"/>
    </location>
</feature>
<dbReference type="Pfam" id="PF01400">
    <property type="entry name" value="Astacin"/>
    <property type="match status" value="1"/>
</dbReference>
<dbReference type="InterPro" id="IPR001506">
    <property type="entry name" value="Peptidase_M12A"/>
</dbReference>
<dbReference type="InterPro" id="IPR028994">
    <property type="entry name" value="Integrin_alpha_N"/>
</dbReference>
<dbReference type="InterPro" id="IPR013517">
    <property type="entry name" value="FG-GAP"/>
</dbReference>
<dbReference type="InterPro" id="IPR006026">
    <property type="entry name" value="Peptidase_Metallo"/>
</dbReference>
<dbReference type="PROSITE" id="PS51257">
    <property type="entry name" value="PROKAR_LIPOPROTEIN"/>
    <property type="match status" value="1"/>
</dbReference>
<proteinExistence type="predicted"/>
<dbReference type="PANTHER" id="PTHR44103">
    <property type="entry name" value="PROPROTEIN CONVERTASE P"/>
    <property type="match status" value="1"/>
</dbReference>
<evidence type="ECO:0000256" key="2">
    <source>
        <dbReference type="SAM" id="MobiDB-lite"/>
    </source>
</evidence>
<dbReference type="SMART" id="SM00235">
    <property type="entry name" value="ZnMc"/>
    <property type="match status" value="1"/>
</dbReference>
<dbReference type="PANTHER" id="PTHR44103:SF1">
    <property type="entry name" value="PROPROTEIN CONVERTASE P"/>
    <property type="match status" value="1"/>
</dbReference>
<organism evidence="4 5">
    <name type="scientific">Myxococcus landrumensis</name>
    <dbReference type="NCBI Taxonomy" id="2813577"/>
    <lineage>
        <taxon>Bacteria</taxon>
        <taxon>Pseudomonadati</taxon>
        <taxon>Myxococcota</taxon>
        <taxon>Myxococcia</taxon>
        <taxon>Myxococcales</taxon>
        <taxon>Cystobacterineae</taxon>
        <taxon>Myxococcaceae</taxon>
        <taxon>Myxococcus</taxon>
    </lineage>
</organism>
<dbReference type="InterPro" id="IPR024079">
    <property type="entry name" value="MetalloPept_cat_dom_sf"/>
</dbReference>
<keyword evidence="5" id="KW-1185">Reference proteome</keyword>
<evidence type="ECO:0000313" key="5">
    <source>
        <dbReference type="Proteomes" id="UP000663090"/>
    </source>
</evidence>
<feature type="region of interest" description="Disordered" evidence="2">
    <location>
        <begin position="170"/>
        <end position="190"/>
    </location>
</feature>
<dbReference type="Proteomes" id="UP000663090">
    <property type="component" value="Chromosome"/>
</dbReference>
<dbReference type="RefSeq" id="WP_206716671.1">
    <property type="nucleotide sequence ID" value="NZ_CP071091.1"/>
</dbReference>
<dbReference type="SUPFAM" id="SSF55486">
    <property type="entry name" value="Metalloproteases ('zincins'), catalytic domain"/>
    <property type="match status" value="1"/>
</dbReference>
<evidence type="ECO:0000259" key="3">
    <source>
        <dbReference type="SMART" id="SM00235"/>
    </source>
</evidence>
<evidence type="ECO:0000256" key="1">
    <source>
        <dbReference type="ARBA" id="ARBA00022729"/>
    </source>
</evidence>
<accession>A0ABX7N846</accession>
<dbReference type="Gene3D" id="2.130.10.130">
    <property type="entry name" value="Integrin alpha, N-terminal"/>
    <property type="match status" value="1"/>
</dbReference>
<feature type="domain" description="Peptidase metallopeptidase" evidence="3">
    <location>
        <begin position="47"/>
        <end position="198"/>
    </location>
</feature>
<gene>
    <name evidence="4" type="ORF">JY572_02215</name>
</gene>
<reference evidence="4 5" key="1">
    <citation type="submission" date="2021-02" db="EMBL/GenBank/DDBJ databases">
        <title>De Novo genome assembly of isolated myxobacteria.</title>
        <authorList>
            <person name="Stevens D.C."/>
        </authorList>
    </citation>
    <scope>NUCLEOTIDE SEQUENCE [LARGE SCALE GENOMIC DNA]</scope>
    <source>
        <strain evidence="4 5">SCHIC003</strain>
    </source>
</reference>
<dbReference type="SUPFAM" id="SSF69318">
    <property type="entry name" value="Integrin alpha N-terminal domain"/>
    <property type="match status" value="1"/>
</dbReference>
<name>A0ABX7N846_9BACT</name>
<dbReference type="Pfam" id="PF13517">
    <property type="entry name" value="FG-GAP_3"/>
    <property type="match status" value="1"/>
</dbReference>
<dbReference type="Gene3D" id="3.40.390.10">
    <property type="entry name" value="Collagenase (Catalytic Domain)"/>
    <property type="match status" value="1"/>
</dbReference>
<evidence type="ECO:0000313" key="4">
    <source>
        <dbReference type="EMBL" id="QSQ14921.1"/>
    </source>
</evidence>